<dbReference type="Gene3D" id="1.20.1270.180">
    <property type="match status" value="1"/>
</dbReference>
<proteinExistence type="predicted"/>
<sequence length="271" mass="30140">MPSKLSCFNTKCLVLMSFIYTASVQAAEIYIDNFVGKWQVQSVHIDTQRTSRSSVSVEDPMLIGRTLTFTHEKIAGKYLSDPGCERPVLIPQSETSLNKLLALTTGQEGRVDLAKDYLLEEQGNSSVIPFLINCSSGIVGPSVENTGNWLAMLDKHTMLINWDDNSLLKLQKVLPGTPVEPSFNCQDAENITAKTICKSFDLAAWDRSVAAAYEIVEFQIKNIGVDVTESLSALNKEQREWLAERNQCKDDRRCIEGKMVARVSNLMAQAN</sequence>
<dbReference type="InterPro" id="IPR052755">
    <property type="entry name" value="Lysozyme_Inhibitor_LprI"/>
</dbReference>
<dbReference type="AlphaFoldDB" id="A0A6P1Q632"/>
<dbReference type="PANTHER" id="PTHR37549:SF1">
    <property type="entry name" value="LIPOPROTEIN LPRI"/>
    <property type="match status" value="1"/>
</dbReference>
<keyword evidence="3" id="KW-1185">Reference proteome</keyword>
<protein>
    <submittedName>
        <fullName evidence="2">Uncharacterized protein</fullName>
    </submittedName>
</protein>
<feature type="chain" id="PRO_5026838715" evidence="1">
    <location>
        <begin position="27"/>
        <end position="271"/>
    </location>
</feature>
<gene>
    <name evidence="2" type="ORF">C7M51_04262</name>
</gene>
<dbReference type="GO" id="GO:0005576">
    <property type="term" value="C:extracellular region"/>
    <property type="evidence" value="ECO:0007669"/>
    <property type="project" value="TreeGrafter"/>
</dbReference>
<dbReference type="KEGG" id="mint:C7M51_04262"/>
<feature type="signal peptide" evidence="1">
    <location>
        <begin position="1"/>
        <end position="26"/>
    </location>
</feature>
<keyword evidence="1" id="KW-0732">Signal</keyword>
<name>A0A6P1Q632_9GAMM</name>
<organism evidence="2 3">
    <name type="scientific">Mixta intestinalis</name>
    <dbReference type="NCBI Taxonomy" id="1615494"/>
    <lineage>
        <taxon>Bacteria</taxon>
        <taxon>Pseudomonadati</taxon>
        <taxon>Pseudomonadota</taxon>
        <taxon>Gammaproteobacteria</taxon>
        <taxon>Enterobacterales</taxon>
        <taxon>Erwiniaceae</taxon>
        <taxon>Mixta</taxon>
    </lineage>
</organism>
<dbReference type="EMBL" id="CP028271">
    <property type="protein sequence ID" value="QHM73901.1"/>
    <property type="molecule type" value="Genomic_DNA"/>
</dbReference>
<evidence type="ECO:0000313" key="3">
    <source>
        <dbReference type="Proteomes" id="UP000464053"/>
    </source>
</evidence>
<evidence type="ECO:0000313" key="2">
    <source>
        <dbReference type="EMBL" id="QHM73901.1"/>
    </source>
</evidence>
<evidence type="ECO:0000256" key="1">
    <source>
        <dbReference type="SAM" id="SignalP"/>
    </source>
</evidence>
<reference evidence="2 3" key="1">
    <citation type="submission" date="2018-03" db="EMBL/GenBank/DDBJ databases">
        <title>Pantoea intestinalis SRCM103226 isolated form the mealworm.</title>
        <authorList>
            <person name="Jeong D.-Y."/>
            <person name="Kim J.W."/>
        </authorList>
    </citation>
    <scope>NUCLEOTIDE SEQUENCE [LARGE SCALE GENOMIC DNA]</scope>
    <source>
        <strain evidence="2 3">SRCM103226</strain>
    </source>
</reference>
<dbReference type="Proteomes" id="UP000464053">
    <property type="component" value="Chromosome"/>
</dbReference>
<accession>A0A6P1Q632</accession>
<dbReference type="OrthoDB" id="5957809at2"/>
<dbReference type="RefSeq" id="WP_160623456.1">
    <property type="nucleotide sequence ID" value="NZ_CP028271.1"/>
</dbReference>
<dbReference type="PANTHER" id="PTHR37549">
    <property type="entry name" value="LIPOPROTEIN LPRI"/>
    <property type="match status" value="1"/>
</dbReference>